<comment type="similarity">
    <text evidence="1">Belongs to the SorC transcriptional regulatory family.</text>
</comment>
<dbReference type="Proteomes" id="UP000286147">
    <property type="component" value="Unassembled WGS sequence"/>
</dbReference>
<keyword evidence="4" id="KW-0804">Transcription</keyword>
<dbReference type="SUPFAM" id="SSF88659">
    <property type="entry name" value="Sigma3 and sigma4 domains of RNA polymerase sigma factors"/>
    <property type="match status" value="1"/>
</dbReference>
<dbReference type="Gene3D" id="1.10.10.60">
    <property type="entry name" value="Homeodomain-like"/>
    <property type="match status" value="1"/>
</dbReference>
<proteinExistence type="inferred from homology"/>
<accession>A0A412CCH4</accession>
<dbReference type="RefSeq" id="WP_118036394.1">
    <property type="nucleotide sequence ID" value="NZ_QRTP01000033.1"/>
</dbReference>
<dbReference type="PANTHER" id="PTHR34294:SF1">
    <property type="entry name" value="TRANSCRIPTIONAL REGULATOR LSRR"/>
    <property type="match status" value="1"/>
</dbReference>
<evidence type="ECO:0000313" key="6">
    <source>
        <dbReference type="EMBL" id="RGQ78841.1"/>
    </source>
</evidence>
<dbReference type="Gene3D" id="3.40.50.1360">
    <property type="match status" value="1"/>
</dbReference>
<evidence type="ECO:0000259" key="5">
    <source>
        <dbReference type="Pfam" id="PF04198"/>
    </source>
</evidence>
<dbReference type="GO" id="GO:0003677">
    <property type="term" value="F:DNA binding"/>
    <property type="evidence" value="ECO:0007669"/>
    <property type="project" value="UniProtKB-KW"/>
</dbReference>
<evidence type="ECO:0000256" key="3">
    <source>
        <dbReference type="ARBA" id="ARBA00023125"/>
    </source>
</evidence>
<evidence type="ECO:0000256" key="2">
    <source>
        <dbReference type="ARBA" id="ARBA00023015"/>
    </source>
</evidence>
<dbReference type="EMBL" id="QRTP01000033">
    <property type="protein sequence ID" value="RGQ78841.1"/>
    <property type="molecule type" value="Genomic_DNA"/>
</dbReference>
<evidence type="ECO:0000313" key="7">
    <source>
        <dbReference type="Proteomes" id="UP000286147"/>
    </source>
</evidence>
<keyword evidence="2" id="KW-0805">Transcription regulation</keyword>
<dbReference type="SUPFAM" id="SSF100950">
    <property type="entry name" value="NagB/RpiA/CoA transferase-like"/>
    <property type="match status" value="1"/>
</dbReference>
<dbReference type="AlphaFoldDB" id="A0A412CCH4"/>
<dbReference type="Pfam" id="PF04198">
    <property type="entry name" value="Sugar-bind"/>
    <property type="match status" value="1"/>
</dbReference>
<dbReference type="InterPro" id="IPR013324">
    <property type="entry name" value="RNA_pol_sigma_r3/r4-like"/>
</dbReference>
<sequence length="323" mass="36278">MKKIIDDIRLIYKCCSLYYEDNMSQQEISETLQISRPSVARMIKSGRRSGIVKIEIKNPDNLMFANMERELEKKFGLEEVVIAAANSTEIGPNIINENLAQEMAKFLTRIAEDREYIGVTMGMTLRNLTHANLSNIEKLKCTFVPIVGGIGESRYDIHSNYIAMAFANIFKADCLQFFAPLVFSKPDLLNDFLQEESMQGILKSFNKISTVIMGIGIPDRAHSTILKAGYINEEMFDTFVKQGAVGDIAMQFFDKDGNVERFNVFNKLVSGMPIEKLKKIRRRIGVATGKIKADSVVGAIKGGFVNILIIDTECAQALLNYEE</sequence>
<organism evidence="6 7">
    <name type="scientific">Megamonas rupellensis</name>
    <dbReference type="NCBI Taxonomy" id="491921"/>
    <lineage>
        <taxon>Bacteria</taxon>
        <taxon>Bacillati</taxon>
        <taxon>Bacillota</taxon>
        <taxon>Negativicutes</taxon>
        <taxon>Selenomonadales</taxon>
        <taxon>Selenomonadaceae</taxon>
        <taxon>Megamonas</taxon>
    </lineage>
</organism>
<dbReference type="InterPro" id="IPR037171">
    <property type="entry name" value="NagB/RpiA_transferase-like"/>
</dbReference>
<name>A0A412CCH4_9FIRM</name>
<feature type="domain" description="Sugar-binding" evidence="5">
    <location>
        <begin position="66"/>
        <end position="320"/>
    </location>
</feature>
<evidence type="ECO:0000256" key="1">
    <source>
        <dbReference type="ARBA" id="ARBA00010466"/>
    </source>
</evidence>
<dbReference type="PANTHER" id="PTHR34294">
    <property type="entry name" value="TRANSCRIPTIONAL REGULATOR-RELATED"/>
    <property type="match status" value="1"/>
</dbReference>
<gene>
    <name evidence="6" type="ORF">DWY77_10145</name>
</gene>
<comment type="caution">
    <text evidence="6">The sequence shown here is derived from an EMBL/GenBank/DDBJ whole genome shotgun (WGS) entry which is preliminary data.</text>
</comment>
<reference evidence="6 7" key="1">
    <citation type="submission" date="2018-08" db="EMBL/GenBank/DDBJ databases">
        <title>A genome reference for cultivated species of the human gut microbiota.</title>
        <authorList>
            <person name="Zou Y."/>
            <person name="Xue W."/>
            <person name="Luo G."/>
        </authorList>
    </citation>
    <scope>NUCLEOTIDE SEQUENCE [LARGE SCALE GENOMIC DNA]</scope>
    <source>
        <strain evidence="6 7">AF27-12</strain>
    </source>
</reference>
<dbReference type="InterPro" id="IPR007324">
    <property type="entry name" value="Sugar-bd_dom_put"/>
</dbReference>
<protein>
    <submittedName>
        <fullName evidence="6">Sugar-binding transcriptional regulator</fullName>
    </submittedName>
</protein>
<dbReference type="InterPro" id="IPR051054">
    <property type="entry name" value="SorC_transcr_regulators"/>
</dbReference>
<dbReference type="GO" id="GO:0030246">
    <property type="term" value="F:carbohydrate binding"/>
    <property type="evidence" value="ECO:0007669"/>
    <property type="project" value="InterPro"/>
</dbReference>
<evidence type="ECO:0000256" key="4">
    <source>
        <dbReference type="ARBA" id="ARBA00023163"/>
    </source>
</evidence>
<keyword evidence="3" id="KW-0238">DNA-binding</keyword>